<feature type="region of interest" description="Disordered" evidence="1">
    <location>
        <begin position="164"/>
        <end position="264"/>
    </location>
</feature>
<dbReference type="EMBL" id="JAGKQQ010000001">
    <property type="protein sequence ID" value="MBP3958465.1"/>
    <property type="molecule type" value="Genomic_DNA"/>
</dbReference>
<keyword evidence="2" id="KW-0732">Signal</keyword>
<evidence type="ECO:0000256" key="2">
    <source>
        <dbReference type="SAM" id="SignalP"/>
    </source>
</evidence>
<sequence length="294" mass="32634">MATSRFTRFAFCLLPFALCVLLSAAAPPQAETPDDLIRRANDVFRAGDKDAADKLYATAEERAPDPGLVAFNRGAVLFDRKQYREAEQHYERVLKDAECPPERAARAWYNRGTCLLWRGGSIEVYRAAIACFEHALDSAAADKPLKDRAADNLELAKLLWNEERKKEENKKKSPNTDVPPEENPQSRPDPDQQAGGNDNPGSDSDPARAGANPKNVGTQPQQLPNGANSPTPTEQTTPGNNATMQPLEDRTDVQQLSEQDARANLAETAKRIKREQQSLLRTLYGPERPSVRDW</sequence>
<feature type="signal peptide" evidence="2">
    <location>
        <begin position="1"/>
        <end position="30"/>
    </location>
</feature>
<name>A0ABS5BXJ7_9BACT</name>
<comment type="caution">
    <text evidence="3">The sequence shown here is derived from an EMBL/GenBank/DDBJ whole genome shotgun (WGS) entry which is preliminary data.</text>
</comment>
<dbReference type="SMART" id="SM00028">
    <property type="entry name" value="TPR"/>
    <property type="match status" value="3"/>
</dbReference>
<evidence type="ECO:0000313" key="4">
    <source>
        <dbReference type="Proteomes" id="UP000676565"/>
    </source>
</evidence>
<dbReference type="InterPro" id="IPR019734">
    <property type="entry name" value="TPR_rpt"/>
</dbReference>
<reference evidence="3 4" key="1">
    <citation type="submission" date="2021-04" db="EMBL/GenBank/DDBJ databases">
        <authorList>
            <person name="Ivanova A."/>
        </authorList>
    </citation>
    <scope>NUCLEOTIDE SEQUENCE [LARGE SCALE GENOMIC DNA]</scope>
    <source>
        <strain evidence="3 4">G18</strain>
    </source>
</reference>
<feature type="region of interest" description="Disordered" evidence="1">
    <location>
        <begin position="275"/>
        <end position="294"/>
    </location>
</feature>
<dbReference type="RefSeq" id="WP_210658479.1">
    <property type="nucleotide sequence ID" value="NZ_JAGKQQ010000001.1"/>
</dbReference>
<dbReference type="Pfam" id="PF13432">
    <property type="entry name" value="TPR_16"/>
    <property type="match status" value="1"/>
</dbReference>
<organism evidence="3 4">
    <name type="scientific">Gemmata palustris</name>
    <dbReference type="NCBI Taxonomy" id="2822762"/>
    <lineage>
        <taxon>Bacteria</taxon>
        <taxon>Pseudomonadati</taxon>
        <taxon>Planctomycetota</taxon>
        <taxon>Planctomycetia</taxon>
        <taxon>Gemmatales</taxon>
        <taxon>Gemmataceae</taxon>
        <taxon>Gemmata</taxon>
    </lineage>
</organism>
<proteinExistence type="predicted"/>
<keyword evidence="4" id="KW-1185">Reference proteome</keyword>
<dbReference type="Gene3D" id="1.25.40.10">
    <property type="entry name" value="Tetratricopeptide repeat domain"/>
    <property type="match status" value="1"/>
</dbReference>
<accession>A0ABS5BXJ7</accession>
<dbReference type="InterPro" id="IPR011990">
    <property type="entry name" value="TPR-like_helical_dom_sf"/>
</dbReference>
<evidence type="ECO:0000313" key="3">
    <source>
        <dbReference type="EMBL" id="MBP3958465.1"/>
    </source>
</evidence>
<dbReference type="SUPFAM" id="SSF48452">
    <property type="entry name" value="TPR-like"/>
    <property type="match status" value="1"/>
</dbReference>
<dbReference type="Proteomes" id="UP000676565">
    <property type="component" value="Unassembled WGS sequence"/>
</dbReference>
<evidence type="ECO:0000256" key="1">
    <source>
        <dbReference type="SAM" id="MobiDB-lite"/>
    </source>
</evidence>
<gene>
    <name evidence="3" type="ORF">J8F10_24725</name>
</gene>
<feature type="compositionally biased region" description="Polar residues" evidence="1">
    <location>
        <begin position="215"/>
        <end position="244"/>
    </location>
</feature>
<protein>
    <submittedName>
        <fullName evidence="3">Tetratricopeptide repeat protein</fullName>
    </submittedName>
</protein>
<feature type="chain" id="PRO_5047094233" evidence="2">
    <location>
        <begin position="31"/>
        <end position="294"/>
    </location>
</feature>